<dbReference type="InterPro" id="IPR027806">
    <property type="entry name" value="HARBI1_dom"/>
</dbReference>
<sequence length="301" mass="35055">MLIMILNYDDVKEKPETLRAMTSLNRDEFELLCLSFSQAWEEETQSCQRDPSKGGRKPILTKHEDRLLFILFYLKTYPLQEVLAHLFGMSQGQAHFLIYQLSRILRETLKRMDHLPARTSEEMIRKLAEEEPQDFAIDGTERRIQRPKDPDRQKRFFSGKEGEHTVKNVIVSGLLDQQVKYLSPTQEGRKHDKKIADEEHITAPEGSDLYQDTGFQGFTLPEVTIHQPKKKSKGEQLSLGDKIINRIISRTRVGVEHVIAGVKRLHIVQNVFRNTQDNYEDHVMELACGLHNFRSNHRLCY</sequence>
<dbReference type="Pfam" id="PF13613">
    <property type="entry name" value="HTH_Tnp_4"/>
    <property type="match status" value="1"/>
</dbReference>
<feature type="domain" description="DDE Tnp4" evidence="4">
    <location>
        <begin position="137"/>
        <end position="292"/>
    </location>
</feature>
<dbReference type="EMBL" id="CBTK010000114">
    <property type="protein sequence ID" value="CDH45036.1"/>
    <property type="molecule type" value="Genomic_DNA"/>
</dbReference>
<feature type="compositionally biased region" description="Basic and acidic residues" evidence="3">
    <location>
        <begin position="187"/>
        <end position="202"/>
    </location>
</feature>
<comment type="cofactor">
    <cofactor evidence="1">
        <name>a divalent metal cation</name>
        <dbReference type="ChEBI" id="CHEBI:60240"/>
    </cofactor>
</comment>
<dbReference type="PANTHER" id="PTHR23080">
    <property type="entry name" value="THAP DOMAIN PROTEIN"/>
    <property type="match status" value="1"/>
</dbReference>
<feature type="region of interest" description="Disordered" evidence="3">
    <location>
        <begin position="185"/>
        <end position="210"/>
    </location>
</feature>
<evidence type="ECO:0000256" key="3">
    <source>
        <dbReference type="SAM" id="MobiDB-lite"/>
    </source>
</evidence>
<comment type="caution">
    <text evidence="6">The sequence shown here is derived from an EMBL/GenBank/DDBJ whole genome shotgun (WGS) entry which is preliminary data.</text>
</comment>
<name>A0A7U7GB14_9GAMM</name>
<evidence type="ECO:0000256" key="1">
    <source>
        <dbReference type="ARBA" id="ARBA00001968"/>
    </source>
</evidence>
<dbReference type="OrthoDB" id="5625347at2"/>
<protein>
    <recommendedName>
        <fullName evidence="8">Transposase</fullName>
    </recommendedName>
</protein>
<evidence type="ECO:0000313" key="7">
    <source>
        <dbReference type="Proteomes" id="UP000019184"/>
    </source>
</evidence>
<evidence type="ECO:0000259" key="4">
    <source>
        <dbReference type="Pfam" id="PF13359"/>
    </source>
</evidence>
<dbReference type="Proteomes" id="UP000019184">
    <property type="component" value="Unassembled WGS sequence"/>
</dbReference>
<dbReference type="Pfam" id="PF13359">
    <property type="entry name" value="DDE_Tnp_4"/>
    <property type="match status" value="1"/>
</dbReference>
<gene>
    <name evidence="6" type="ORF">BN874_2000001</name>
</gene>
<reference evidence="6 7" key="1">
    <citation type="journal article" date="2014" name="ISME J.">
        <title>Candidatus Competibacter-lineage genomes retrieved from metagenomes reveal functional metabolic diversity.</title>
        <authorList>
            <person name="McIlroy S.J."/>
            <person name="Albertsen M."/>
            <person name="Andresen E.K."/>
            <person name="Saunders A.M."/>
            <person name="Kristiansen R."/>
            <person name="Stokholm-Bjerregaard M."/>
            <person name="Nielsen K.L."/>
            <person name="Nielsen P.H."/>
        </authorList>
    </citation>
    <scope>NUCLEOTIDE SEQUENCE [LARGE SCALE GENOMIC DNA]</scope>
    <source>
        <strain evidence="6 7">Run_B_J11</strain>
    </source>
</reference>
<dbReference type="AlphaFoldDB" id="A0A7U7GB14"/>
<evidence type="ECO:0000313" key="6">
    <source>
        <dbReference type="EMBL" id="CDH45036.1"/>
    </source>
</evidence>
<proteinExistence type="predicted"/>
<evidence type="ECO:0000256" key="2">
    <source>
        <dbReference type="ARBA" id="ARBA00022723"/>
    </source>
</evidence>
<evidence type="ECO:0008006" key="8">
    <source>
        <dbReference type="Google" id="ProtNLM"/>
    </source>
</evidence>
<keyword evidence="2" id="KW-0479">Metal-binding</keyword>
<evidence type="ECO:0000259" key="5">
    <source>
        <dbReference type="Pfam" id="PF13613"/>
    </source>
</evidence>
<keyword evidence="7" id="KW-1185">Reference proteome</keyword>
<accession>A0A7U7GB14</accession>
<organism evidence="6 7">
    <name type="scientific">Candidatus Contendobacter odensis Run_B_J11</name>
    <dbReference type="NCBI Taxonomy" id="1400861"/>
    <lineage>
        <taxon>Bacteria</taxon>
        <taxon>Pseudomonadati</taxon>
        <taxon>Pseudomonadota</taxon>
        <taxon>Gammaproteobacteria</taxon>
        <taxon>Candidatus Competibacteraceae</taxon>
        <taxon>Candidatus Contendibacter</taxon>
    </lineage>
</organism>
<dbReference type="GO" id="GO:0046872">
    <property type="term" value="F:metal ion binding"/>
    <property type="evidence" value="ECO:0007669"/>
    <property type="project" value="UniProtKB-KW"/>
</dbReference>
<dbReference type="InterPro" id="IPR027805">
    <property type="entry name" value="Transposase_HTH_dom"/>
</dbReference>
<feature type="domain" description="Transposase Helix-turn-helix" evidence="5">
    <location>
        <begin position="64"/>
        <end position="110"/>
    </location>
</feature>